<dbReference type="Pfam" id="PF01697">
    <property type="entry name" value="Glyco_transf_92"/>
    <property type="match status" value="1"/>
</dbReference>
<evidence type="ECO:0000256" key="1">
    <source>
        <dbReference type="ARBA" id="ARBA00004167"/>
    </source>
</evidence>
<dbReference type="GO" id="GO:0016757">
    <property type="term" value="F:glycosyltransferase activity"/>
    <property type="evidence" value="ECO:0007669"/>
    <property type="project" value="UniProtKB-UniRule"/>
</dbReference>
<dbReference type="InterPro" id="IPR008166">
    <property type="entry name" value="Glyco_transf_92"/>
</dbReference>
<evidence type="ECO:0000256" key="5">
    <source>
        <dbReference type="ARBA" id="ARBA00022692"/>
    </source>
</evidence>
<evidence type="ECO:0000256" key="4">
    <source>
        <dbReference type="ARBA" id="ARBA00022679"/>
    </source>
</evidence>
<organism evidence="9 10">
    <name type="scientific">Vanilla planifolia</name>
    <name type="common">Vanilla</name>
    <dbReference type="NCBI Taxonomy" id="51239"/>
    <lineage>
        <taxon>Eukaryota</taxon>
        <taxon>Viridiplantae</taxon>
        <taxon>Streptophyta</taxon>
        <taxon>Embryophyta</taxon>
        <taxon>Tracheophyta</taxon>
        <taxon>Spermatophyta</taxon>
        <taxon>Magnoliopsida</taxon>
        <taxon>Liliopsida</taxon>
        <taxon>Asparagales</taxon>
        <taxon>Orchidaceae</taxon>
        <taxon>Vanilloideae</taxon>
        <taxon>Vanilleae</taxon>
        <taxon>Vanilla</taxon>
    </lineage>
</organism>
<accession>A0A835PU05</accession>
<evidence type="ECO:0000256" key="2">
    <source>
        <dbReference type="ARBA" id="ARBA00007647"/>
    </source>
</evidence>
<dbReference type="EC" id="2.4.1.-" evidence="8"/>
<comment type="similarity">
    <text evidence="2 8">Belongs to the glycosyltransferase 92 family.</text>
</comment>
<evidence type="ECO:0000256" key="3">
    <source>
        <dbReference type="ARBA" id="ARBA00022676"/>
    </source>
</evidence>
<keyword evidence="10" id="KW-1185">Reference proteome</keyword>
<dbReference type="EMBL" id="JADCNL010000012">
    <property type="protein sequence ID" value="KAG0457532.1"/>
    <property type="molecule type" value="Genomic_DNA"/>
</dbReference>
<keyword evidence="4 8" id="KW-0808">Transferase</keyword>
<comment type="subcellular location">
    <subcellularLocation>
        <location evidence="1">Membrane</location>
        <topology evidence="1">Single-pass membrane protein</topology>
    </subcellularLocation>
</comment>
<keyword evidence="5" id="KW-0812">Transmembrane</keyword>
<evidence type="ECO:0000256" key="6">
    <source>
        <dbReference type="ARBA" id="ARBA00022989"/>
    </source>
</evidence>
<evidence type="ECO:0000256" key="8">
    <source>
        <dbReference type="RuleBase" id="RU366017"/>
    </source>
</evidence>
<dbReference type="PANTHER" id="PTHR21461:SF69">
    <property type="entry name" value="GLYCOSYLTRANSFERASE FAMILY 92 PROTEIN"/>
    <property type="match status" value="1"/>
</dbReference>
<sequence length="544" mass="60491">MASIKLRRKSLTAIFAGSIAALVVVCLTLNPSAISFGGAGTPQPQATNLRSRLVQRKPNFAVSNSDLSFLPSLNTPAVLLPDWEVILLPPRLPHSPPVFSSALLCLFPNGAASSATPIGSNSAVLCSIPHSVRRFRPIPSPILSVGGSAAVDHHALEMFRWNHIAYESLSTTGDVILFAKGVNNRQGVNRPPIGMRCVFSVEDVIVATTHVTSSVQEVFRCLHPNQGTIPLPSRVSIDAGDGRGPLPSLAVYRKPSFAQESPPRRLICACTMLYNVAKFLREWVTYHSAIGVDRFLLYDNGSNDGLKEAVRRLGRAGFDVQTRFWPWAKTQEAGFSHCVIENRDQCEWIAFLDVDEFLFRPAWKDVVQPNQTMIRSIISTGSNIGQVSIQCLDFGPSGHRVHPHGGVTQGYTCRRATNERHKSLVRPKAVASSFANSVHHFQLGQGWKTIRLTKHEVVVNHYKYQAWEEFRSKFRRRVSAYVVDWKQTLNPGSKDRTPGLGFEPVEPKNWVNQFCEVNDTQLRDVTRAWFGKIGLTNDYSMAWE</sequence>
<comment type="caution">
    <text evidence="9">The sequence shown here is derived from an EMBL/GenBank/DDBJ whole genome shotgun (WGS) entry which is preliminary data.</text>
</comment>
<dbReference type="GO" id="GO:0005737">
    <property type="term" value="C:cytoplasm"/>
    <property type="evidence" value="ECO:0007669"/>
    <property type="project" value="TreeGrafter"/>
</dbReference>
<dbReference type="PANTHER" id="PTHR21461">
    <property type="entry name" value="GLYCOSYLTRANSFERASE FAMILY 92 PROTEIN"/>
    <property type="match status" value="1"/>
</dbReference>
<keyword evidence="7" id="KW-0472">Membrane</keyword>
<proteinExistence type="inferred from homology"/>
<name>A0A835PU05_VANPL</name>
<reference evidence="9 10" key="1">
    <citation type="journal article" date="2020" name="Nat. Food">
        <title>A phased Vanilla planifolia genome enables genetic improvement of flavour and production.</title>
        <authorList>
            <person name="Hasing T."/>
            <person name="Tang H."/>
            <person name="Brym M."/>
            <person name="Khazi F."/>
            <person name="Huang T."/>
            <person name="Chambers A.H."/>
        </authorList>
    </citation>
    <scope>NUCLEOTIDE SEQUENCE [LARGE SCALE GENOMIC DNA]</scope>
    <source>
        <tissue evidence="9">Leaf</tissue>
    </source>
</reference>
<dbReference type="InterPro" id="IPR029044">
    <property type="entry name" value="Nucleotide-diphossugar_trans"/>
</dbReference>
<dbReference type="GO" id="GO:0016020">
    <property type="term" value="C:membrane"/>
    <property type="evidence" value="ECO:0007669"/>
    <property type="project" value="UniProtKB-SubCell"/>
</dbReference>
<gene>
    <name evidence="9" type="ORF">HPP92_022689</name>
</gene>
<evidence type="ECO:0000313" key="9">
    <source>
        <dbReference type="EMBL" id="KAG0457532.1"/>
    </source>
</evidence>
<evidence type="ECO:0000313" key="10">
    <source>
        <dbReference type="Proteomes" id="UP000636800"/>
    </source>
</evidence>
<evidence type="ECO:0000256" key="7">
    <source>
        <dbReference type="ARBA" id="ARBA00023136"/>
    </source>
</evidence>
<keyword evidence="3 8" id="KW-0328">Glycosyltransferase</keyword>
<dbReference type="OrthoDB" id="4062651at2759"/>
<dbReference type="AlphaFoldDB" id="A0A835PU05"/>
<keyword evidence="6" id="KW-1133">Transmembrane helix</keyword>
<protein>
    <recommendedName>
        <fullName evidence="8">Glycosyltransferase family 92 protein</fullName>
        <ecNumber evidence="8">2.4.1.-</ecNumber>
    </recommendedName>
</protein>
<dbReference type="SUPFAM" id="SSF53448">
    <property type="entry name" value="Nucleotide-diphospho-sugar transferases"/>
    <property type="match status" value="1"/>
</dbReference>
<dbReference type="Proteomes" id="UP000636800">
    <property type="component" value="Chromosome 12"/>
</dbReference>